<dbReference type="GO" id="GO:0005886">
    <property type="term" value="C:plasma membrane"/>
    <property type="evidence" value="ECO:0007669"/>
    <property type="project" value="TreeGrafter"/>
</dbReference>
<feature type="transmembrane region" description="Helical" evidence="6">
    <location>
        <begin position="442"/>
        <end position="459"/>
    </location>
</feature>
<dbReference type="Gene3D" id="1.20.1250.20">
    <property type="entry name" value="MFS general substrate transporter like domains"/>
    <property type="match status" value="1"/>
</dbReference>
<feature type="transmembrane region" description="Helical" evidence="6">
    <location>
        <begin position="328"/>
        <end position="345"/>
    </location>
</feature>
<dbReference type="PROSITE" id="PS00216">
    <property type="entry name" value="SUGAR_TRANSPORT_1"/>
    <property type="match status" value="1"/>
</dbReference>
<dbReference type="GO" id="GO:0042908">
    <property type="term" value="P:xenobiotic transport"/>
    <property type="evidence" value="ECO:0007669"/>
    <property type="project" value="UniProtKB-ARBA"/>
</dbReference>
<dbReference type="PROSITE" id="PS50850">
    <property type="entry name" value="MFS"/>
    <property type="match status" value="1"/>
</dbReference>
<proteinExistence type="predicted"/>
<feature type="transmembrane region" description="Helical" evidence="6">
    <location>
        <begin position="209"/>
        <end position="229"/>
    </location>
</feature>
<evidence type="ECO:0000256" key="3">
    <source>
        <dbReference type="ARBA" id="ARBA00022989"/>
    </source>
</evidence>
<comment type="subcellular location">
    <subcellularLocation>
        <location evidence="1">Membrane</location>
        <topology evidence="1">Multi-pass membrane protein</topology>
    </subcellularLocation>
</comment>
<feature type="transmembrane region" description="Helical" evidence="6">
    <location>
        <begin position="52"/>
        <end position="68"/>
    </location>
</feature>
<dbReference type="Pfam" id="PF07690">
    <property type="entry name" value="MFS_1"/>
    <property type="match status" value="1"/>
</dbReference>
<dbReference type="GeneID" id="54587746"/>
<feature type="compositionally biased region" description="Polar residues" evidence="5">
    <location>
        <begin position="1"/>
        <end position="17"/>
    </location>
</feature>
<evidence type="ECO:0000313" key="9">
    <source>
        <dbReference type="Proteomes" id="UP000800094"/>
    </source>
</evidence>
<dbReference type="InterPro" id="IPR036259">
    <property type="entry name" value="MFS_trans_sf"/>
</dbReference>
<gene>
    <name evidence="8" type="ORF">BU26DRAFT_578044</name>
</gene>
<dbReference type="Proteomes" id="UP000800094">
    <property type="component" value="Unassembled WGS sequence"/>
</dbReference>
<organism evidence="8 9">
    <name type="scientific">Trematosphaeria pertusa</name>
    <dbReference type="NCBI Taxonomy" id="390896"/>
    <lineage>
        <taxon>Eukaryota</taxon>
        <taxon>Fungi</taxon>
        <taxon>Dikarya</taxon>
        <taxon>Ascomycota</taxon>
        <taxon>Pezizomycotina</taxon>
        <taxon>Dothideomycetes</taxon>
        <taxon>Pleosporomycetidae</taxon>
        <taxon>Pleosporales</taxon>
        <taxon>Massarineae</taxon>
        <taxon>Trematosphaeriaceae</taxon>
        <taxon>Trematosphaeria</taxon>
    </lineage>
</organism>
<feature type="transmembrane region" description="Helical" evidence="6">
    <location>
        <begin position="465"/>
        <end position="484"/>
    </location>
</feature>
<dbReference type="EMBL" id="ML987200">
    <property type="protein sequence ID" value="KAF2245292.1"/>
    <property type="molecule type" value="Genomic_DNA"/>
</dbReference>
<evidence type="ECO:0000256" key="6">
    <source>
        <dbReference type="SAM" id="Phobius"/>
    </source>
</evidence>
<dbReference type="RefSeq" id="XP_033680296.1">
    <property type="nucleotide sequence ID" value="XM_033834416.1"/>
</dbReference>
<feature type="domain" description="Major facilitator superfamily (MFS) profile" evidence="7">
    <location>
        <begin position="54"/>
        <end position="486"/>
    </location>
</feature>
<feature type="transmembrane region" description="Helical" evidence="6">
    <location>
        <begin position="120"/>
        <end position="140"/>
    </location>
</feature>
<protein>
    <submittedName>
        <fullName evidence="8">MFS general substrate transporter</fullName>
    </submittedName>
</protein>
<dbReference type="SUPFAM" id="SSF103473">
    <property type="entry name" value="MFS general substrate transporter"/>
    <property type="match status" value="1"/>
</dbReference>
<dbReference type="GO" id="GO:0140115">
    <property type="term" value="P:export across plasma membrane"/>
    <property type="evidence" value="ECO:0007669"/>
    <property type="project" value="UniProtKB-ARBA"/>
</dbReference>
<dbReference type="GO" id="GO:0022857">
    <property type="term" value="F:transmembrane transporter activity"/>
    <property type="evidence" value="ECO:0007669"/>
    <property type="project" value="InterPro"/>
</dbReference>
<feature type="region of interest" description="Disordered" evidence="5">
    <location>
        <begin position="1"/>
        <end position="28"/>
    </location>
</feature>
<accession>A0A6A6I5R5</accession>
<dbReference type="PANTHER" id="PTHR23502">
    <property type="entry name" value="MAJOR FACILITATOR SUPERFAMILY"/>
    <property type="match status" value="1"/>
</dbReference>
<evidence type="ECO:0000256" key="4">
    <source>
        <dbReference type="ARBA" id="ARBA00023136"/>
    </source>
</evidence>
<keyword evidence="2 6" id="KW-0812">Transmembrane</keyword>
<dbReference type="CDD" id="cd17323">
    <property type="entry name" value="MFS_Tpo1_MDR_like"/>
    <property type="match status" value="1"/>
</dbReference>
<dbReference type="InterPro" id="IPR005829">
    <property type="entry name" value="Sugar_transporter_CS"/>
</dbReference>
<dbReference type="PANTHER" id="PTHR23502:SF60">
    <property type="entry name" value="MAJOR FACILITATOR SUPERFAMILY (MFS) PROFILE DOMAIN-CONTAINING PROTEIN-RELATED"/>
    <property type="match status" value="1"/>
</dbReference>
<feature type="transmembrane region" description="Helical" evidence="6">
    <location>
        <begin position="286"/>
        <end position="308"/>
    </location>
</feature>
<dbReference type="InterPro" id="IPR020846">
    <property type="entry name" value="MFS_dom"/>
</dbReference>
<keyword evidence="9" id="KW-1185">Reference proteome</keyword>
<feature type="transmembrane region" description="Helical" evidence="6">
    <location>
        <begin position="180"/>
        <end position="203"/>
    </location>
</feature>
<feature type="transmembrane region" description="Helical" evidence="6">
    <location>
        <begin position="366"/>
        <end position="387"/>
    </location>
</feature>
<evidence type="ECO:0000313" key="8">
    <source>
        <dbReference type="EMBL" id="KAF2245292.1"/>
    </source>
</evidence>
<evidence type="ECO:0000256" key="1">
    <source>
        <dbReference type="ARBA" id="ARBA00004141"/>
    </source>
</evidence>
<keyword evidence="4 6" id="KW-0472">Membrane</keyword>
<dbReference type="OrthoDB" id="6770063at2759"/>
<evidence type="ECO:0000256" key="5">
    <source>
        <dbReference type="SAM" id="MobiDB-lite"/>
    </source>
</evidence>
<feature type="transmembrane region" description="Helical" evidence="6">
    <location>
        <begin position="146"/>
        <end position="168"/>
    </location>
</feature>
<evidence type="ECO:0000256" key="2">
    <source>
        <dbReference type="ARBA" id="ARBA00022692"/>
    </source>
</evidence>
<feature type="transmembrane region" description="Helical" evidence="6">
    <location>
        <begin position="88"/>
        <end position="108"/>
    </location>
</feature>
<sequence>MDSQTCNEKGSTVTESPAENAEGNQSRHEYGNTWRGIFNAARPRNWSRPRKWTATLILSGFAFIQPLSETMLAPVQHQISKDLSITRGYQWMLVNSLILIGVGFGPLLLAPLSEIYGRRLAILAGSAVFIIWNTACGVAQSLGQMLAFRLLAGFGACTADAIAGGVMADLWLPHQRGRAFAVYMAAPLLGPGIGPIIGAYIATGISWRWVFWITSIACGVVFGTAVLFLKETYEPRLADLHRRRSIARGDTQGEMGVSVQRIKASSIWRELWTNIQRPLRMLATQLIIQLIAVYMALLYGTMFLFLFLYSTLWTTRYGQSPQISSLNYISAAIGYIAGVQVAGHLNDKVYTTLKARSADGKGRPEFRVPVMSIGTLLIPLGLLWWGWTGEKHLHWILPNIGCAIFTAGCYICSSCVSVYTIDAYSTYAASAVSTNLVLRSNFAAFFPIFAPYMFGAVGFGWGATILAGGFGVVGCGTVVVLWVWGEKIRKRSRYCAAEEDGD</sequence>
<reference evidence="8" key="1">
    <citation type="journal article" date="2020" name="Stud. Mycol.">
        <title>101 Dothideomycetes genomes: a test case for predicting lifestyles and emergence of pathogens.</title>
        <authorList>
            <person name="Haridas S."/>
            <person name="Albert R."/>
            <person name="Binder M."/>
            <person name="Bloem J."/>
            <person name="Labutti K."/>
            <person name="Salamov A."/>
            <person name="Andreopoulos B."/>
            <person name="Baker S."/>
            <person name="Barry K."/>
            <person name="Bills G."/>
            <person name="Bluhm B."/>
            <person name="Cannon C."/>
            <person name="Castanera R."/>
            <person name="Culley D."/>
            <person name="Daum C."/>
            <person name="Ezra D."/>
            <person name="Gonzalez J."/>
            <person name="Henrissat B."/>
            <person name="Kuo A."/>
            <person name="Liang C."/>
            <person name="Lipzen A."/>
            <person name="Lutzoni F."/>
            <person name="Magnuson J."/>
            <person name="Mondo S."/>
            <person name="Nolan M."/>
            <person name="Ohm R."/>
            <person name="Pangilinan J."/>
            <person name="Park H.-J."/>
            <person name="Ramirez L."/>
            <person name="Alfaro M."/>
            <person name="Sun H."/>
            <person name="Tritt A."/>
            <person name="Yoshinaga Y."/>
            <person name="Zwiers L.-H."/>
            <person name="Turgeon B."/>
            <person name="Goodwin S."/>
            <person name="Spatafora J."/>
            <person name="Crous P."/>
            <person name="Grigoriev I."/>
        </authorList>
    </citation>
    <scope>NUCLEOTIDE SEQUENCE</scope>
    <source>
        <strain evidence="8">CBS 122368</strain>
    </source>
</reference>
<keyword evidence="3 6" id="KW-1133">Transmembrane helix</keyword>
<name>A0A6A6I5R5_9PLEO</name>
<evidence type="ECO:0000259" key="7">
    <source>
        <dbReference type="PROSITE" id="PS50850"/>
    </source>
</evidence>
<dbReference type="InterPro" id="IPR011701">
    <property type="entry name" value="MFS"/>
</dbReference>
<dbReference type="AlphaFoldDB" id="A0A6A6I5R5"/>
<feature type="transmembrane region" description="Helical" evidence="6">
    <location>
        <begin position="393"/>
        <end position="421"/>
    </location>
</feature>